<name>A0A6A6SWW7_9PLEO</name>
<organism evidence="2 3">
    <name type="scientific">Lophiostoma macrostomum CBS 122681</name>
    <dbReference type="NCBI Taxonomy" id="1314788"/>
    <lineage>
        <taxon>Eukaryota</taxon>
        <taxon>Fungi</taxon>
        <taxon>Dikarya</taxon>
        <taxon>Ascomycota</taxon>
        <taxon>Pezizomycotina</taxon>
        <taxon>Dothideomycetes</taxon>
        <taxon>Pleosporomycetidae</taxon>
        <taxon>Pleosporales</taxon>
        <taxon>Lophiostomataceae</taxon>
        <taxon>Lophiostoma</taxon>
    </lineage>
</organism>
<evidence type="ECO:0000256" key="1">
    <source>
        <dbReference type="SAM" id="SignalP"/>
    </source>
</evidence>
<dbReference type="AlphaFoldDB" id="A0A6A6SWW7"/>
<feature type="chain" id="PRO_5025613960" description="Secreted protein" evidence="1">
    <location>
        <begin position="22"/>
        <end position="160"/>
    </location>
</feature>
<feature type="signal peptide" evidence="1">
    <location>
        <begin position="1"/>
        <end position="21"/>
    </location>
</feature>
<evidence type="ECO:0000313" key="3">
    <source>
        <dbReference type="Proteomes" id="UP000799324"/>
    </source>
</evidence>
<proteinExistence type="predicted"/>
<protein>
    <recommendedName>
        <fullName evidence="4">Secreted protein</fullName>
    </recommendedName>
</protein>
<reference evidence="2" key="1">
    <citation type="journal article" date="2020" name="Stud. Mycol.">
        <title>101 Dothideomycetes genomes: a test case for predicting lifestyles and emergence of pathogens.</title>
        <authorList>
            <person name="Haridas S."/>
            <person name="Albert R."/>
            <person name="Binder M."/>
            <person name="Bloem J."/>
            <person name="Labutti K."/>
            <person name="Salamov A."/>
            <person name="Andreopoulos B."/>
            <person name="Baker S."/>
            <person name="Barry K."/>
            <person name="Bills G."/>
            <person name="Bluhm B."/>
            <person name="Cannon C."/>
            <person name="Castanera R."/>
            <person name="Culley D."/>
            <person name="Daum C."/>
            <person name="Ezra D."/>
            <person name="Gonzalez J."/>
            <person name="Henrissat B."/>
            <person name="Kuo A."/>
            <person name="Liang C."/>
            <person name="Lipzen A."/>
            <person name="Lutzoni F."/>
            <person name="Magnuson J."/>
            <person name="Mondo S."/>
            <person name="Nolan M."/>
            <person name="Ohm R."/>
            <person name="Pangilinan J."/>
            <person name="Park H.-J."/>
            <person name="Ramirez L."/>
            <person name="Alfaro M."/>
            <person name="Sun H."/>
            <person name="Tritt A."/>
            <person name="Yoshinaga Y."/>
            <person name="Zwiers L.-H."/>
            <person name="Turgeon B."/>
            <person name="Goodwin S."/>
            <person name="Spatafora J."/>
            <person name="Crous P."/>
            <person name="Grigoriev I."/>
        </authorList>
    </citation>
    <scope>NUCLEOTIDE SEQUENCE</scope>
    <source>
        <strain evidence="2">CBS 122681</strain>
    </source>
</reference>
<dbReference type="Proteomes" id="UP000799324">
    <property type="component" value="Unassembled WGS sequence"/>
</dbReference>
<evidence type="ECO:0000313" key="2">
    <source>
        <dbReference type="EMBL" id="KAF2652206.1"/>
    </source>
</evidence>
<keyword evidence="1" id="KW-0732">Signal</keyword>
<sequence length="160" mass="18472">MRTAAMALRVLLFAMLGSATSVYSGTFTTLLNLRPAIVPYVSPEEPRPNENPRIHHPIQPQRSAQLRLQHRRHRHFRQHHSYCSHDQQHAHTGRIDLASLRALNEQHIVVRFLLYSSASLVGRKRGYNAGRHTDNRRDFYCKHDADGDSGQRDWSCERDG</sequence>
<dbReference type="EMBL" id="MU004407">
    <property type="protein sequence ID" value="KAF2652206.1"/>
    <property type="molecule type" value="Genomic_DNA"/>
</dbReference>
<keyword evidence="3" id="KW-1185">Reference proteome</keyword>
<evidence type="ECO:0008006" key="4">
    <source>
        <dbReference type="Google" id="ProtNLM"/>
    </source>
</evidence>
<gene>
    <name evidence="2" type="ORF">K491DRAFT_63830</name>
</gene>
<accession>A0A6A6SWW7</accession>